<evidence type="ECO:0000313" key="3">
    <source>
        <dbReference type="Proteomes" id="UP000295781"/>
    </source>
</evidence>
<evidence type="ECO:0000313" key="2">
    <source>
        <dbReference type="EMBL" id="AUX25031.1"/>
    </source>
</evidence>
<dbReference type="PANTHER" id="PTHR43283:SF3">
    <property type="entry name" value="BETA-LACTAMASE FAMILY PROTEIN (AFU_ORTHOLOGUE AFUA_5G07500)"/>
    <property type="match status" value="1"/>
</dbReference>
<dbReference type="SMART" id="SM00065">
    <property type="entry name" value="GAF"/>
    <property type="match status" value="1"/>
</dbReference>
<proteinExistence type="predicted"/>
<dbReference type="Pfam" id="PF01590">
    <property type="entry name" value="GAF"/>
    <property type="match status" value="1"/>
</dbReference>
<dbReference type="PANTHER" id="PTHR43283">
    <property type="entry name" value="BETA-LACTAMASE-RELATED"/>
    <property type="match status" value="1"/>
</dbReference>
<accession>A0A4P2Q6Z8</accession>
<dbReference type="Pfam" id="PF00144">
    <property type="entry name" value="Beta-lactamase"/>
    <property type="match status" value="1"/>
</dbReference>
<dbReference type="InterPro" id="IPR050789">
    <property type="entry name" value="Diverse_Enzym_Activities"/>
</dbReference>
<dbReference type="InterPro" id="IPR001466">
    <property type="entry name" value="Beta-lactam-related"/>
</dbReference>
<dbReference type="AlphaFoldDB" id="A0A4P2Q6Z8"/>
<dbReference type="InterPro" id="IPR012338">
    <property type="entry name" value="Beta-lactam/transpept-like"/>
</dbReference>
<evidence type="ECO:0000259" key="1">
    <source>
        <dbReference type="SMART" id="SM00065"/>
    </source>
</evidence>
<sequence>MTEAAAPFDVPIVLTAPGRRRTTGFSMDLPWLAPPSQTSSTIRAGERLDLAAAIRATEAISAELVIDRLIARLMRTLLESAGAQRGCLIRERAGALALEASMTIDPDTMSIGARALQGSAEVPEALVLYVARTRELTVLTDVHRDTRFASDRYFTRAQPKSALCVPMLRGGKVTGVLYLENHIAADVFSPARCGLLQFLATQAAVSLENAMLYGRLDAASQELRRANENLEITRSPSPIRFLEALRTGGGKILRPATTATMTSNQIGALKLPHPGGAWDFGFGVAVLTEPDPSTMPSAAGTWQWFGAYGHHFWVDPSAKLTVVVLTNTAFAGMQGEFPDAVRRAVYDPAQP</sequence>
<dbReference type="SUPFAM" id="SSF56601">
    <property type="entry name" value="beta-lactamase/transpeptidase-like"/>
    <property type="match status" value="1"/>
</dbReference>
<organism evidence="2 3">
    <name type="scientific">Sorangium cellulosum</name>
    <name type="common">Polyangium cellulosum</name>
    <dbReference type="NCBI Taxonomy" id="56"/>
    <lineage>
        <taxon>Bacteria</taxon>
        <taxon>Pseudomonadati</taxon>
        <taxon>Myxococcota</taxon>
        <taxon>Polyangia</taxon>
        <taxon>Polyangiales</taxon>
        <taxon>Polyangiaceae</taxon>
        <taxon>Sorangium</taxon>
    </lineage>
</organism>
<feature type="domain" description="GAF" evidence="1">
    <location>
        <begin position="65"/>
        <end position="217"/>
    </location>
</feature>
<dbReference type="EMBL" id="CP012670">
    <property type="protein sequence ID" value="AUX25031.1"/>
    <property type="molecule type" value="Genomic_DNA"/>
</dbReference>
<dbReference type="RefSeq" id="WP_129351685.1">
    <property type="nucleotide sequence ID" value="NZ_CP012670.1"/>
</dbReference>
<dbReference type="Gene3D" id="3.30.450.40">
    <property type="match status" value="1"/>
</dbReference>
<gene>
    <name evidence="2" type="ORF">SOCEGT47_055730</name>
</gene>
<reference evidence="2 3" key="1">
    <citation type="submission" date="2015-09" db="EMBL/GenBank/DDBJ databases">
        <title>Sorangium comparison.</title>
        <authorList>
            <person name="Zaburannyi N."/>
            <person name="Bunk B."/>
            <person name="Overmann J."/>
            <person name="Mueller R."/>
        </authorList>
    </citation>
    <scope>NUCLEOTIDE SEQUENCE [LARGE SCALE GENOMIC DNA]</scope>
    <source>
        <strain evidence="2 3">So ceGT47</strain>
    </source>
</reference>
<protein>
    <recommendedName>
        <fullName evidence="1">GAF domain-containing protein</fullName>
    </recommendedName>
</protein>
<name>A0A4P2Q6Z8_SORCE</name>
<dbReference type="InterPro" id="IPR029016">
    <property type="entry name" value="GAF-like_dom_sf"/>
</dbReference>
<dbReference type="Proteomes" id="UP000295781">
    <property type="component" value="Chromosome"/>
</dbReference>
<dbReference type="InterPro" id="IPR003018">
    <property type="entry name" value="GAF"/>
</dbReference>
<dbReference type="SUPFAM" id="SSF55781">
    <property type="entry name" value="GAF domain-like"/>
    <property type="match status" value="1"/>
</dbReference>
<dbReference type="Gene3D" id="3.40.710.10">
    <property type="entry name" value="DD-peptidase/beta-lactamase superfamily"/>
    <property type="match status" value="1"/>
</dbReference>
<dbReference type="OrthoDB" id="5521237at2"/>